<evidence type="ECO:0000256" key="16">
    <source>
        <dbReference type="ARBA" id="ARBA00022989"/>
    </source>
</evidence>
<evidence type="ECO:0000256" key="9">
    <source>
        <dbReference type="ARBA" id="ARBA00022679"/>
    </source>
</evidence>
<dbReference type="Pfam" id="PF00069">
    <property type="entry name" value="Pkinase"/>
    <property type="match status" value="1"/>
</dbReference>
<comment type="catalytic activity">
    <reaction evidence="21">
        <text>L-seryl-[protein] + ATP = O-phospho-L-seryl-[protein] + ADP + H(+)</text>
        <dbReference type="Rhea" id="RHEA:17989"/>
        <dbReference type="Rhea" id="RHEA-COMP:9863"/>
        <dbReference type="Rhea" id="RHEA-COMP:11604"/>
        <dbReference type="ChEBI" id="CHEBI:15378"/>
        <dbReference type="ChEBI" id="CHEBI:29999"/>
        <dbReference type="ChEBI" id="CHEBI:30616"/>
        <dbReference type="ChEBI" id="CHEBI:83421"/>
        <dbReference type="ChEBI" id="CHEBI:456216"/>
        <dbReference type="EC" id="2.7.11.1"/>
    </reaction>
</comment>
<evidence type="ECO:0000259" key="24">
    <source>
        <dbReference type="PROSITE" id="PS50011"/>
    </source>
</evidence>
<dbReference type="Gene3D" id="1.10.510.10">
    <property type="entry name" value="Transferase(Phosphotransferase) domain 1"/>
    <property type="match status" value="1"/>
</dbReference>
<dbReference type="PROSITE" id="PS50011">
    <property type="entry name" value="PROTEIN_KINASE_DOM"/>
    <property type="match status" value="1"/>
</dbReference>
<keyword evidence="13 22" id="KW-0547">Nucleotide-binding</keyword>
<reference evidence="26" key="1">
    <citation type="submission" date="2013-01" db="EMBL/GenBank/DDBJ databases">
        <title>Draft Genome Sequence of a Mulberry Tree, Morus notabilis C.K. Schneid.</title>
        <authorList>
            <person name="He N."/>
            <person name="Zhao S."/>
        </authorList>
    </citation>
    <scope>NUCLEOTIDE SEQUENCE</scope>
</reference>
<dbReference type="InterPro" id="IPR051809">
    <property type="entry name" value="Plant_receptor-like_S/T_kinase"/>
</dbReference>
<dbReference type="STRING" id="981085.W9S300"/>
<evidence type="ECO:0000256" key="15">
    <source>
        <dbReference type="ARBA" id="ARBA00022840"/>
    </source>
</evidence>
<dbReference type="GO" id="GO:0005886">
    <property type="term" value="C:plasma membrane"/>
    <property type="evidence" value="ECO:0007669"/>
    <property type="project" value="UniProtKB-SubCell"/>
</dbReference>
<evidence type="ECO:0000256" key="10">
    <source>
        <dbReference type="ARBA" id="ARBA00022692"/>
    </source>
</evidence>
<keyword evidence="15 22" id="KW-0067">ATP-binding</keyword>
<dbReference type="InterPro" id="IPR008271">
    <property type="entry name" value="Ser/Thr_kinase_AS"/>
</dbReference>
<dbReference type="InterPro" id="IPR011009">
    <property type="entry name" value="Kinase-like_dom_sf"/>
</dbReference>
<evidence type="ECO:0000256" key="4">
    <source>
        <dbReference type="ARBA" id="ARBA00012513"/>
    </source>
</evidence>
<evidence type="ECO:0000256" key="17">
    <source>
        <dbReference type="ARBA" id="ARBA00023136"/>
    </source>
</evidence>
<keyword evidence="14" id="KW-0418">Kinase</keyword>
<comment type="catalytic activity">
    <reaction evidence="20">
        <text>L-threonyl-[protein] + ATP = O-phospho-L-threonyl-[protein] + ADP + H(+)</text>
        <dbReference type="Rhea" id="RHEA:46608"/>
        <dbReference type="Rhea" id="RHEA-COMP:11060"/>
        <dbReference type="Rhea" id="RHEA-COMP:11605"/>
        <dbReference type="ChEBI" id="CHEBI:15378"/>
        <dbReference type="ChEBI" id="CHEBI:30013"/>
        <dbReference type="ChEBI" id="CHEBI:30616"/>
        <dbReference type="ChEBI" id="CHEBI:61977"/>
        <dbReference type="ChEBI" id="CHEBI:456216"/>
        <dbReference type="EC" id="2.7.11.1"/>
    </reaction>
</comment>
<dbReference type="InterPro" id="IPR017441">
    <property type="entry name" value="Protein_kinase_ATP_BS"/>
</dbReference>
<evidence type="ECO:0000256" key="14">
    <source>
        <dbReference type="ARBA" id="ARBA00022777"/>
    </source>
</evidence>
<evidence type="ECO:0000256" key="18">
    <source>
        <dbReference type="ARBA" id="ARBA00023170"/>
    </source>
</evidence>
<proteinExistence type="inferred from homology"/>
<dbReference type="SUPFAM" id="SSF56112">
    <property type="entry name" value="Protein kinase-like (PK-like)"/>
    <property type="match status" value="1"/>
</dbReference>
<dbReference type="FunFam" id="3.30.200.20:FF:000432">
    <property type="entry name" value="LRR receptor-like serine/threonine-protein kinase EFR"/>
    <property type="match status" value="1"/>
</dbReference>
<dbReference type="GO" id="GO:0004674">
    <property type="term" value="F:protein serine/threonine kinase activity"/>
    <property type="evidence" value="ECO:0007669"/>
    <property type="project" value="UniProtKB-KW"/>
</dbReference>
<comment type="subcellular location">
    <subcellularLocation>
        <location evidence="1">Cell membrane</location>
        <topology evidence="1">Single-pass membrane protein</topology>
    </subcellularLocation>
    <subcellularLocation>
        <location evidence="2">Membrane</location>
        <topology evidence="2">Single-pass type I membrane protein</topology>
    </subcellularLocation>
</comment>
<dbReference type="eggNOG" id="ENOG502QPYS">
    <property type="taxonomic scope" value="Eukaryota"/>
</dbReference>
<dbReference type="FunFam" id="3.80.10.10:FF:000095">
    <property type="entry name" value="LRR receptor-like serine/threonine-protein kinase GSO1"/>
    <property type="match status" value="1"/>
</dbReference>
<dbReference type="PANTHER" id="PTHR27008">
    <property type="entry name" value="OS04G0122200 PROTEIN"/>
    <property type="match status" value="1"/>
</dbReference>
<evidence type="ECO:0000256" key="5">
    <source>
        <dbReference type="ARBA" id="ARBA00022475"/>
    </source>
</evidence>
<dbReference type="FunFam" id="1.10.510.10:FF:000358">
    <property type="entry name" value="Putative leucine-rich repeat receptor-like serine/threonine-protein kinase"/>
    <property type="match status" value="1"/>
</dbReference>
<evidence type="ECO:0000256" key="12">
    <source>
        <dbReference type="ARBA" id="ARBA00022737"/>
    </source>
</evidence>
<keyword evidence="19" id="KW-0325">Glycoprotein</keyword>
<dbReference type="AlphaFoldDB" id="W9S300"/>
<dbReference type="Gene3D" id="3.30.200.20">
    <property type="entry name" value="Phosphorylase Kinase, domain 1"/>
    <property type="match status" value="1"/>
</dbReference>
<evidence type="ECO:0000256" key="19">
    <source>
        <dbReference type="ARBA" id="ARBA00023180"/>
    </source>
</evidence>
<accession>W9S300</accession>
<keyword evidence="6" id="KW-0723">Serine/threonine-protein kinase</keyword>
<evidence type="ECO:0000256" key="2">
    <source>
        <dbReference type="ARBA" id="ARBA00004479"/>
    </source>
</evidence>
<evidence type="ECO:0000256" key="1">
    <source>
        <dbReference type="ARBA" id="ARBA00004162"/>
    </source>
</evidence>
<evidence type="ECO:0000256" key="6">
    <source>
        <dbReference type="ARBA" id="ARBA00022527"/>
    </source>
</evidence>
<name>W9S300_9ROSA</name>
<evidence type="ECO:0000256" key="11">
    <source>
        <dbReference type="ARBA" id="ARBA00022729"/>
    </source>
</evidence>
<evidence type="ECO:0000256" key="23">
    <source>
        <dbReference type="SAM" id="Phobius"/>
    </source>
</evidence>
<evidence type="ECO:0000256" key="22">
    <source>
        <dbReference type="PROSITE-ProRule" id="PRU10141"/>
    </source>
</evidence>
<dbReference type="Proteomes" id="UP000030645">
    <property type="component" value="Unassembled WGS sequence"/>
</dbReference>
<protein>
    <recommendedName>
        <fullName evidence="4">non-specific serine/threonine protein kinase</fullName>
        <ecNumber evidence="4">2.7.11.1</ecNumber>
    </recommendedName>
</protein>
<dbReference type="PROSITE" id="PS00108">
    <property type="entry name" value="PROTEIN_KINASE_ST"/>
    <property type="match status" value="1"/>
</dbReference>
<dbReference type="SMART" id="SM00369">
    <property type="entry name" value="LRR_TYP"/>
    <property type="match status" value="7"/>
</dbReference>
<dbReference type="Pfam" id="PF13855">
    <property type="entry name" value="LRR_8"/>
    <property type="match status" value="1"/>
</dbReference>
<keyword evidence="18" id="KW-0675">Receptor</keyword>
<dbReference type="PROSITE" id="PS00107">
    <property type="entry name" value="PROTEIN_KINASE_ATP"/>
    <property type="match status" value="1"/>
</dbReference>
<dbReference type="Pfam" id="PF08263">
    <property type="entry name" value="LRRNT_2"/>
    <property type="match status" value="1"/>
</dbReference>
<evidence type="ECO:0000256" key="8">
    <source>
        <dbReference type="ARBA" id="ARBA00022614"/>
    </source>
</evidence>
<keyword evidence="26" id="KW-1185">Reference proteome</keyword>
<keyword evidence="10 23" id="KW-0812">Transmembrane</keyword>
<gene>
    <name evidence="25" type="ORF">L484_015582</name>
</gene>
<dbReference type="InterPro" id="IPR001611">
    <property type="entry name" value="Leu-rich_rpt"/>
</dbReference>
<dbReference type="GO" id="GO:0005524">
    <property type="term" value="F:ATP binding"/>
    <property type="evidence" value="ECO:0007669"/>
    <property type="project" value="UniProtKB-UniRule"/>
</dbReference>
<dbReference type="InterPro" id="IPR000719">
    <property type="entry name" value="Prot_kinase_dom"/>
</dbReference>
<dbReference type="OrthoDB" id="676979at2759"/>
<keyword evidence="11" id="KW-0732">Signal</keyword>
<dbReference type="InterPro" id="IPR032675">
    <property type="entry name" value="LRR_dom_sf"/>
</dbReference>
<keyword evidence="17 23" id="KW-0472">Membrane</keyword>
<dbReference type="PRINTS" id="PR00019">
    <property type="entry name" value="LEURICHRPT"/>
</dbReference>
<keyword evidence="9" id="KW-0808">Transferase</keyword>
<evidence type="ECO:0000313" key="25">
    <source>
        <dbReference type="EMBL" id="EXC23672.1"/>
    </source>
</evidence>
<evidence type="ECO:0000256" key="13">
    <source>
        <dbReference type="ARBA" id="ARBA00022741"/>
    </source>
</evidence>
<dbReference type="InterPro" id="IPR003591">
    <property type="entry name" value="Leu-rich_rpt_typical-subtyp"/>
</dbReference>
<dbReference type="SUPFAM" id="SSF52058">
    <property type="entry name" value="L domain-like"/>
    <property type="match status" value="2"/>
</dbReference>
<dbReference type="KEGG" id="mnt:21398670"/>
<dbReference type="SMART" id="SM00220">
    <property type="entry name" value="S_TKc"/>
    <property type="match status" value="1"/>
</dbReference>
<dbReference type="PANTHER" id="PTHR27008:SF598">
    <property type="entry name" value="RECEPTOR-LIKE SERINE_THREONINE-PROTEIN KINASE, PUTATIVE-RELATED"/>
    <property type="match status" value="1"/>
</dbReference>
<dbReference type="InterPro" id="IPR013210">
    <property type="entry name" value="LRR_N_plant-typ"/>
</dbReference>
<evidence type="ECO:0000256" key="3">
    <source>
        <dbReference type="ARBA" id="ARBA00008684"/>
    </source>
</evidence>
<keyword evidence="8" id="KW-0433">Leucine-rich repeat</keyword>
<feature type="transmembrane region" description="Helical" evidence="23">
    <location>
        <begin position="618"/>
        <end position="639"/>
    </location>
</feature>
<keyword evidence="5" id="KW-1003">Cell membrane</keyword>
<dbReference type="EMBL" id="KE346002">
    <property type="protein sequence ID" value="EXC23672.1"/>
    <property type="molecule type" value="Genomic_DNA"/>
</dbReference>
<feature type="domain" description="Protein kinase" evidence="24">
    <location>
        <begin position="675"/>
        <end position="956"/>
    </location>
</feature>
<sequence>MLHSPLSTFEAKTSYGNETDRLALLAIKAQIIGDPFGVMKKWNNSFHFCNWEGITCGRRHRRVTGLNLSSYDLVGSLSPHIGNLTFLSRLVLNFNHFHYQIPQEVGRLFRLKYLELSNNSFSGEIPANLSGCSRLVWLRLGFNKLNGKIPSQLGSLQMLERVQLHYNNLSGPMPASLGNLSSARSLSLAVNSLEGHIPESFGRLKNLEFLGLGVNRMSGMIPPSVYNLSSITRFSVPFNQLEGSLPSDLAFTLPNLLVLNVGHNQFTGTMPNSLSNASNLIELDTSGTKFSGKLTIDFGGSPNLWWLVLASNSLGTREVDDLNFFDSLTKCRNLQVVDPSDNQFGGVLPNSISNLSSTLATLRLGSNQLSGSIPEGNGNLVNLTELEVEKNDLSGRIPVGICNLKMLRRLDMSENSFSGHIISSLANITQLYLLHLQKNHFTGPIPSSIGSLSNLQDLDLSQNYLVGTIPKEVVSLSSLTISLNLAQNQFTGSLPSEVGLLKNLGYLDVSENKLSGQIPKELGAIPQSFSSLRELEDLDLSHNNLSGQIPEYFQHISFMSLNLSFNNFEGQIPTGGVFKNATAISLAGNERLCGGISVLHFPACTKPKKEKISKGLKLMIPLLSGILGLVLLVSILIVVRLKKLKRDPPSSAVSSNENFLLNVSYGTLVKATGGFSSANLIGSGSSGSVYKGILDPNEKVVAVKVLYTQERGALRSFLTECEALRNIRHRNLVKVLTACSSVDFQGNDFKALVYEFMPNGSLESWLHPRPREYDVDGELRMLSLLQRLNIAIDVASALEYLHHECQKPIVHCDLKPSNILLDNDLTARVGDFGLATFIPEPVSRSEVQQSSSVGLKVTVGYAAPEYGMGSKVSTYGDVYSYGVLLLEMFTGRRPTDEKFKDGLDLHDHVKSALSRKISEVLDPMLVLGGEGEEEEANSKEIIYEGQTKKDTTQECLAAILENEWTLVKLSRN</sequence>
<dbReference type="Gene3D" id="3.80.10.10">
    <property type="entry name" value="Ribonuclease Inhibitor"/>
    <property type="match status" value="4"/>
</dbReference>
<evidence type="ECO:0000256" key="21">
    <source>
        <dbReference type="ARBA" id="ARBA00048679"/>
    </source>
</evidence>
<dbReference type="EC" id="2.7.11.1" evidence="4"/>
<keyword evidence="16 23" id="KW-1133">Transmembrane helix</keyword>
<keyword evidence="7" id="KW-0597">Phosphoprotein</keyword>
<organism evidence="25 26">
    <name type="scientific">Morus notabilis</name>
    <dbReference type="NCBI Taxonomy" id="981085"/>
    <lineage>
        <taxon>Eukaryota</taxon>
        <taxon>Viridiplantae</taxon>
        <taxon>Streptophyta</taxon>
        <taxon>Embryophyta</taxon>
        <taxon>Tracheophyta</taxon>
        <taxon>Spermatophyta</taxon>
        <taxon>Magnoliopsida</taxon>
        <taxon>eudicotyledons</taxon>
        <taxon>Gunneridae</taxon>
        <taxon>Pentapetalae</taxon>
        <taxon>rosids</taxon>
        <taxon>fabids</taxon>
        <taxon>Rosales</taxon>
        <taxon>Moraceae</taxon>
        <taxon>Moreae</taxon>
        <taxon>Morus</taxon>
    </lineage>
</organism>
<evidence type="ECO:0000256" key="7">
    <source>
        <dbReference type="ARBA" id="ARBA00022553"/>
    </source>
</evidence>
<evidence type="ECO:0000256" key="20">
    <source>
        <dbReference type="ARBA" id="ARBA00047899"/>
    </source>
</evidence>
<dbReference type="FunFam" id="3.80.10.10:FF:000288">
    <property type="entry name" value="LRR receptor-like serine/threonine-protein kinase EFR"/>
    <property type="match status" value="1"/>
</dbReference>
<keyword evidence="12" id="KW-0677">Repeat</keyword>
<feature type="binding site" evidence="22">
    <location>
        <position position="704"/>
    </location>
    <ligand>
        <name>ATP</name>
        <dbReference type="ChEBI" id="CHEBI:30616"/>
    </ligand>
</feature>
<comment type="similarity">
    <text evidence="3">Belongs to the protein kinase superfamily. Ser/Thr protein kinase family.</text>
</comment>
<dbReference type="Pfam" id="PF00560">
    <property type="entry name" value="LRR_1"/>
    <property type="match status" value="5"/>
</dbReference>
<evidence type="ECO:0000313" key="26">
    <source>
        <dbReference type="Proteomes" id="UP000030645"/>
    </source>
</evidence>